<dbReference type="PROSITE" id="PS51318">
    <property type="entry name" value="TAT"/>
    <property type="match status" value="1"/>
</dbReference>
<keyword evidence="3" id="KW-1185">Reference proteome</keyword>
<name>A0A318ENA3_9GAMM</name>
<organism evidence="2 3">
    <name type="scientific">Sinimarinibacterium flocculans</name>
    <dbReference type="NCBI Taxonomy" id="985250"/>
    <lineage>
        <taxon>Bacteria</taxon>
        <taxon>Pseudomonadati</taxon>
        <taxon>Pseudomonadota</taxon>
        <taxon>Gammaproteobacteria</taxon>
        <taxon>Nevskiales</taxon>
        <taxon>Nevskiaceae</taxon>
        <taxon>Sinimarinibacterium</taxon>
    </lineage>
</organism>
<comment type="caution">
    <text evidence="2">The sequence shown here is derived from an EMBL/GenBank/DDBJ whole genome shotgun (WGS) entry which is preliminary data.</text>
</comment>
<evidence type="ECO:0000256" key="1">
    <source>
        <dbReference type="SAM" id="SignalP"/>
    </source>
</evidence>
<sequence>MNTRRPLLALTVALLVAPAAHAGDTGLTKLLSASAATLPAPAEPSPLHPATEAAIRAQMAAIDARMTATLAAPTEATAPAKSTELAAR</sequence>
<reference evidence="2 3" key="1">
    <citation type="submission" date="2018-04" db="EMBL/GenBank/DDBJ databases">
        <title>Genomic Encyclopedia of Type Strains, Phase IV (KMG-IV): sequencing the most valuable type-strain genomes for metagenomic binning, comparative biology and taxonomic classification.</title>
        <authorList>
            <person name="Goeker M."/>
        </authorList>
    </citation>
    <scope>NUCLEOTIDE SEQUENCE [LARGE SCALE GENOMIC DNA]</scope>
    <source>
        <strain evidence="2 3">DSM 104150</strain>
    </source>
</reference>
<protein>
    <submittedName>
        <fullName evidence="2">Uncharacterized protein</fullName>
    </submittedName>
</protein>
<feature type="signal peptide" evidence="1">
    <location>
        <begin position="1"/>
        <end position="22"/>
    </location>
</feature>
<evidence type="ECO:0000313" key="3">
    <source>
        <dbReference type="Proteomes" id="UP000248330"/>
    </source>
</evidence>
<evidence type="ECO:0000313" key="2">
    <source>
        <dbReference type="EMBL" id="PXV70976.1"/>
    </source>
</evidence>
<dbReference type="EMBL" id="QICN01000001">
    <property type="protein sequence ID" value="PXV70976.1"/>
    <property type="molecule type" value="Genomic_DNA"/>
</dbReference>
<dbReference type="InterPro" id="IPR006311">
    <property type="entry name" value="TAT_signal"/>
</dbReference>
<dbReference type="Proteomes" id="UP000248330">
    <property type="component" value="Unassembled WGS sequence"/>
</dbReference>
<accession>A0A318ENA3</accession>
<dbReference type="RefSeq" id="WP_110263142.1">
    <property type="nucleotide sequence ID" value="NZ_CAKZQT010000028.1"/>
</dbReference>
<gene>
    <name evidence="2" type="ORF">C8D93_10114</name>
</gene>
<keyword evidence="1" id="KW-0732">Signal</keyword>
<dbReference type="AlphaFoldDB" id="A0A318ENA3"/>
<feature type="chain" id="PRO_5016373818" evidence="1">
    <location>
        <begin position="23"/>
        <end position="88"/>
    </location>
</feature>
<proteinExistence type="predicted"/>